<feature type="compositionally biased region" description="Low complexity" evidence="1">
    <location>
        <begin position="217"/>
        <end position="258"/>
    </location>
</feature>
<feature type="compositionally biased region" description="Polar residues" evidence="1">
    <location>
        <begin position="259"/>
        <end position="268"/>
    </location>
</feature>
<dbReference type="InParanoid" id="A0A1B7NGN6"/>
<dbReference type="STRING" id="1314800.A0A1B7NGN6"/>
<feature type="region of interest" description="Disordered" evidence="1">
    <location>
        <begin position="1"/>
        <end position="24"/>
    </location>
</feature>
<dbReference type="EMBL" id="KV448129">
    <property type="protein sequence ID" value="OAX44023.1"/>
    <property type="molecule type" value="Genomic_DNA"/>
</dbReference>
<proteinExistence type="predicted"/>
<dbReference type="AlphaFoldDB" id="A0A1B7NGN6"/>
<accession>A0A1B7NGN6</accession>
<feature type="region of interest" description="Disordered" evidence="1">
    <location>
        <begin position="455"/>
        <end position="476"/>
    </location>
</feature>
<feature type="region of interest" description="Disordered" evidence="1">
    <location>
        <begin position="372"/>
        <end position="396"/>
    </location>
</feature>
<dbReference type="Proteomes" id="UP000092154">
    <property type="component" value="Unassembled WGS sequence"/>
</dbReference>
<evidence type="ECO:0000313" key="2">
    <source>
        <dbReference type="EMBL" id="OAX44023.1"/>
    </source>
</evidence>
<feature type="region of interest" description="Disordered" evidence="1">
    <location>
        <begin position="217"/>
        <end position="275"/>
    </location>
</feature>
<gene>
    <name evidence="2" type="ORF">K503DRAFT_861772</name>
</gene>
<evidence type="ECO:0000256" key="1">
    <source>
        <dbReference type="SAM" id="MobiDB-lite"/>
    </source>
</evidence>
<name>A0A1B7NGN6_9AGAM</name>
<protein>
    <submittedName>
        <fullName evidence="2">Uncharacterized protein</fullName>
    </submittedName>
</protein>
<sequence length="569" mass="63262">MTPVEGHSGAHPVRMSQDHTRIANPDGRLHSKIVEILAATSNGCLTELGYHPGMTEKLHQYIQHIQTLEGENAKLYHDNCQLSSTVQLLNERVTHLSADQSSQLQQFVTMQDRLRTLETERNNLVRNNQDILISTNNGTSHHLLGIELARMRMQTTRVLKDMSLLQAKYSRLVTAQHGQTSPGGVLSPLDSVPQIDQSMIPTPSDVHQRLLSADGAPRLQPSRLPLQPVPQRSQQHIRALQQRQQQQVQHAPLQPLQHGQQVQAQRRPSLNPYPPQRLLPVTAGWTVPPPVSAPPMFGARSPTTDFAPPPISAPLNPSRPHQLHTLPLTYMSQPAYRTSSAPVLPLKKPDSAPLRLPPPLIIDLTESVPNERAAEQSATGGDIYQRSSLKRPSSAVDEVQVQDEVIKRQRTAEPIQMPQDDIVDEKSVLPEPKPASTTSPVQVDVSNDGAVIAATPSDTVVPSNPTSPVSAKPSFPTPLAAEKMASPQNRDDMRSVEDCVYMIYESDAEIANAYFCGRCFDRYEFKMLPEPPEVLIDPKFENLFMHCTKEHPAIWEDLRHKRDMEVPPS</sequence>
<feature type="compositionally biased region" description="Polar residues" evidence="1">
    <location>
        <begin position="456"/>
        <end position="469"/>
    </location>
</feature>
<keyword evidence="3" id="KW-1185">Reference proteome</keyword>
<feature type="region of interest" description="Disordered" evidence="1">
    <location>
        <begin position="177"/>
        <end position="201"/>
    </location>
</feature>
<evidence type="ECO:0000313" key="3">
    <source>
        <dbReference type="Proteomes" id="UP000092154"/>
    </source>
</evidence>
<organism evidence="2 3">
    <name type="scientific">Rhizopogon vinicolor AM-OR11-026</name>
    <dbReference type="NCBI Taxonomy" id="1314800"/>
    <lineage>
        <taxon>Eukaryota</taxon>
        <taxon>Fungi</taxon>
        <taxon>Dikarya</taxon>
        <taxon>Basidiomycota</taxon>
        <taxon>Agaricomycotina</taxon>
        <taxon>Agaricomycetes</taxon>
        <taxon>Agaricomycetidae</taxon>
        <taxon>Boletales</taxon>
        <taxon>Suillineae</taxon>
        <taxon>Rhizopogonaceae</taxon>
        <taxon>Rhizopogon</taxon>
    </lineage>
</organism>
<reference evidence="2 3" key="1">
    <citation type="submission" date="2016-06" db="EMBL/GenBank/DDBJ databases">
        <title>Comparative genomics of the ectomycorrhizal sister species Rhizopogon vinicolor and Rhizopogon vesiculosus (Basidiomycota: Boletales) reveals a divergence of the mating type B locus.</title>
        <authorList>
            <consortium name="DOE Joint Genome Institute"/>
            <person name="Mujic A.B."/>
            <person name="Kuo A."/>
            <person name="Tritt A."/>
            <person name="Lipzen A."/>
            <person name="Chen C."/>
            <person name="Johnson J."/>
            <person name="Sharma A."/>
            <person name="Barry K."/>
            <person name="Grigoriev I.V."/>
            <person name="Spatafora J.W."/>
        </authorList>
    </citation>
    <scope>NUCLEOTIDE SEQUENCE [LARGE SCALE GENOMIC DNA]</scope>
    <source>
        <strain evidence="2 3">AM-OR11-026</strain>
    </source>
</reference>
<dbReference type="OrthoDB" id="3263403at2759"/>